<keyword evidence="2" id="KW-0238">DNA-binding</keyword>
<dbReference type="PANTHER" id="PTHR44688">
    <property type="entry name" value="DNA-BINDING TRANSCRIPTIONAL ACTIVATOR DEVR_DOSR"/>
    <property type="match status" value="1"/>
</dbReference>
<dbReference type="PANTHER" id="PTHR44688:SF16">
    <property type="entry name" value="DNA-BINDING TRANSCRIPTIONAL ACTIVATOR DEVR_DOSR"/>
    <property type="match status" value="1"/>
</dbReference>
<keyword evidence="6" id="KW-1185">Reference proteome</keyword>
<dbReference type="GO" id="GO:0003677">
    <property type="term" value="F:DNA binding"/>
    <property type="evidence" value="ECO:0007669"/>
    <property type="project" value="UniProtKB-KW"/>
</dbReference>
<dbReference type="EMBL" id="CAAHFH010000001">
    <property type="protein sequence ID" value="VGO20170.1"/>
    <property type="molecule type" value="Genomic_DNA"/>
</dbReference>
<evidence type="ECO:0000256" key="1">
    <source>
        <dbReference type="ARBA" id="ARBA00023015"/>
    </source>
</evidence>
<dbReference type="InterPro" id="IPR016032">
    <property type="entry name" value="Sig_transdc_resp-reg_C-effctor"/>
</dbReference>
<gene>
    <name evidence="5" type="primary">liaR_3</name>
    <name evidence="5" type="ORF">SCARR_02231</name>
</gene>
<evidence type="ECO:0000256" key="3">
    <source>
        <dbReference type="ARBA" id="ARBA00023163"/>
    </source>
</evidence>
<proteinExistence type="predicted"/>
<evidence type="ECO:0000259" key="4">
    <source>
        <dbReference type="PROSITE" id="PS50043"/>
    </source>
</evidence>
<reference evidence="5 6" key="1">
    <citation type="submission" date="2019-04" db="EMBL/GenBank/DDBJ databases">
        <authorList>
            <person name="Van Vliet M D."/>
        </authorList>
    </citation>
    <scope>NUCLEOTIDE SEQUENCE [LARGE SCALE GENOMIC DNA]</scope>
    <source>
        <strain evidence="5 6">F21</strain>
    </source>
</reference>
<dbReference type="Proteomes" id="UP000346198">
    <property type="component" value="Unassembled WGS sequence"/>
</dbReference>
<evidence type="ECO:0000313" key="6">
    <source>
        <dbReference type="Proteomes" id="UP000346198"/>
    </source>
</evidence>
<evidence type="ECO:0000256" key="2">
    <source>
        <dbReference type="ARBA" id="ARBA00023125"/>
    </source>
</evidence>
<evidence type="ECO:0000313" key="5">
    <source>
        <dbReference type="EMBL" id="VGO20170.1"/>
    </source>
</evidence>
<protein>
    <submittedName>
        <fullName evidence="5">Transcriptional regulatory protein LiaR</fullName>
    </submittedName>
</protein>
<dbReference type="GO" id="GO:0006355">
    <property type="term" value="P:regulation of DNA-templated transcription"/>
    <property type="evidence" value="ECO:0007669"/>
    <property type="project" value="InterPro"/>
</dbReference>
<keyword evidence="1" id="KW-0805">Transcription regulation</keyword>
<sequence>MEDVLEAIHEIAAGGTYFPAGIAQKLERRSGQDSLTPREIEVLTLLAEGCSNKQIVDRLGISLATVKLHILNLREKLDAMDRTQAVVQAKRKSAKLLPDSFEFQQTRTGATASFFGTESMTVQRQPRTMATLKQ</sequence>
<dbReference type="PROSITE" id="PS50043">
    <property type="entry name" value="HTH_LUXR_2"/>
    <property type="match status" value="1"/>
</dbReference>
<dbReference type="SUPFAM" id="SSF46894">
    <property type="entry name" value="C-terminal effector domain of the bipartite response regulators"/>
    <property type="match status" value="1"/>
</dbReference>
<dbReference type="AlphaFoldDB" id="A0A6C2UIY2"/>
<organism evidence="5 6">
    <name type="scientific">Pontiella sulfatireligans</name>
    <dbReference type="NCBI Taxonomy" id="2750658"/>
    <lineage>
        <taxon>Bacteria</taxon>
        <taxon>Pseudomonadati</taxon>
        <taxon>Kiritimatiellota</taxon>
        <taxon>Kiritimatiellia</taxon>
        <taxon>Kiritimatiellales</taxon>
        <taxon>Pontiellaceae</taxon>
        <taxon>Pontiella</taxon>
    </lineage>
</organism>
<dbReference type="SMART" id="SM00421">
    <property type="entry name" value="HTH_LUXR"/>
    <property type="match status" value="1"/>
</dbReference>
<dbReference type="Gene3D" id="3.40.50.2300">
    <property type="match status" value="1"/>
</dbReference>
<dbReference type="RefSeq" id="WP_222846263.1">
    <property type="nucleotide sequence ID" value="NZ_CAAHFH010000001.1"/>
</dbReference>
<feature type="domain" description="HTH luxR-type" evidence="4">
    <location>
        <begin position="28"/>
        <end position="93"/>
    </location>
</feature>
<keyword evidence="3" id="KW-0804">Transcription</keyword>
<accession>A0A6C2UIY2</accession>
<dbReference type="Pfam" id="PF00196">
    <property type="entry name" value="GerE"/>
    <property type="match status" value="1"/>
</dbReference>
<dbReference type="InterPro" id="IPR000792">
    <property type="entry name" value="Tscrpt_reg_LuxR_C"/>
</dbReference>
<name>A0A6C2UIY2_9BACT</name>
<dbReference type="CDD" id="cd06170">
    <property type="entry name" value="LuxR_C_like"/>
    <property type="match status" value="1"/>
</dbReference>
<dbReference type="PRINTS" id="PR00038">
    <property type="entry name" value="HTHLUXR"/>
</dbReference>